<dbReference type="Proteomes" id="UP000595448">
    <property type="component" value="Chromosome"/>
</dbReference>
<dbReference type="RefSeq" id="WP_201104045.1">
    <property type="nucleotide sequence ID" value="NZ_CP067977.1"/>
</dbReference>
<protein>
    <submittedName>
        <fullName evidence="1">Uncharacterized protein</fullName>
    </submittedName>
</protein>
<organism evidence="1 2">
    <name type="scientific">Brevundimonas vitisensis</name>
    <dbReference type="NCBI Taxonomy" id="2800818"/>
    <lineage>
        <taxon>Bacteria</taxon>
        <taxon>Pseudomonadati</taxon>
        <taxon>Pseudomonadota</taxon>
        <taxon>Alphaproteobacteria</taxon>
        <taxon>Caulobacterales</taxon>
        <taxon>Caulobacteraceae</taxon>
        <taxon>Brevundimonas</taxon>
    </lineage>
</organism>
<evidence type="ECO:0000313" key="1">
    <source>
        <dbReference type="EMBL" id="QQQ19694.1"/>
    </source>
</evidence>
<evidence type="ECO:0000313" key="2">
    <source>
        <dbReference type="Proteomes" id="UP000595448"/>
    </source>
</evidence>
<keyword evidence="2" id="KW-1185">Reference proteome</keyword>
<proteinExistence type="predicted"/>
<gene>
    <name evidence="1" type="ORF">JIP62_06295</name>
</gene>
<sequence>MALDLLTWPEIREAEAALASAHVEQAEAQRRYRLSPHGQKSARLIALQAAVQRSLEAELQLARVRRSEA</sequence>
<reference evidence="1 2" key="1">
    <citation type="submission" date="2021-01" db="EMBL/GenBank/DDBJ databases">
        <title>Brevundimonas vitis sp. nov., an bacterium isolated from grape (Vitis vinifera).</title>
        <authorList>
            <person name="Jiang L."/>
            <person name="Lee J."/>
        </authorList>
    </citation>
    <scope>NUCLEOTIDE SEQUENCE [LARGE SCALE GENOMIC DNA]</scope>
    <source>
        <strain evidence="1 2">GRTSA-9</strain>
    </source>
</reference>
<accession>A0ABX7BUB4</accession>
<name>A0ABX7BUB4_9CAUL</name>
<dbReference type="EMBL" id="CP067977">
    <property type="protein sequence ID" value="QQQ19694.1"/>
    <property type="molecule type" value="Genomic_DNA"/>
</dbReference>